<dbReference type="HOGENOM" id="CLU_000210_3_1_6"/>
<dbReference type="InterPro" id="IPR013783">
    <property type="entry name" value="Ig-like_fold"/>
</dbReference>
<accession>A0A077QEP7</accession>
<dbReference type="EMBL" id="CBTB010000065">
    <property type="protein sequence ID" value="CDH31608.1"/>
    <property type="molecule type" value="Genomic_DNA"/>
</dbReference>
<evidence type="ECO:0000256" key="1">
    <source>
        <dbReference type="ARBA" id="ARBA00010116"/>
    </source>
</evidence>
<dbReference type="InterPro" id="IPR051715">
    <property type="entry name" value="Intimin-Invasin_domain"/>
</dbReference>
<feature type="domain" description="LysM" evidence="3">
    <location>
        <begin position="61"/>
        <end position="109"/>
    </location>
</feature>
<dbReference type="SUPFAM" id="SSF54106">
    <property type="entry name" value="LysM domain"/>
    <property type="match status" value="1"/>
</dbReference>
<dbReference type="InterPro" id="IPR015217">
    <property type="entry name" value="Invasin_dom_3"/>
</dbReference>
<dbReference type="SUPFAM" id="SSF49373">
    <property type="entry name" value="Invasin/intimin cell-adhesion fragments"/>
    <property type="match status" value="1"/>
</dbReference>
<evidence type="ECO:0000256" key="2">
    <source>
        <dbReference type="SAM" id="Phobius"/>
    </source>
</evidence>
<feature type="transmembrane region" description="Helical" evidence="2">
    <location>
        <begin position="21"/>
        <end position="44"/>
    </location>
</feature>
<reference evidence="4" key="1">
    <citation type="submission" date="2013-07" db="EMBL/GenBank/DDBJ databases">
        <title>Sub-species coevolution in mutualistic symbiosis.</title>
        <authorList>
            <person name="Murfin K."/>
            <person name="Klassen J."/>
            <person name="Lee M."/>
            <person name="Forst S."/>
            <person name="Stock P."/>
            <person name="Goodrich-Blair H."/>
        </authorList>
    </citation>
    <scope>NUCLEOTIDE SEQUENCE [LARGE SCALE GENOMIC DNA]</scope>
    <source>
        <strain evidence="4">Intermedium</strain>
    </source>
</reference>
<sequence length="998" mass="110468">MHRKFDKSWPQNQPPLLKRMAWVNIIVQLAFPVAGAFTPIIAAAKTHTTSHDQQLTALPTKPYILKSGETIDLIAKRYSLTVDDLKKINQLRTFSKPFSTLGIGDEIDVPRPRLNKFLPFNYSPLDESDSKDETNNRLSNAAIRVGDVLKSNDISNSAKIQLNGLAVSEVNQQIQNWLGHYGTARVQANISDRGRLDGSQLDMLLPLYDTKNQLTFTQFGLRRLDKRNTVNLGVGQRRFFDGGMLGYNAFFDHDFTGENTRLGLGAEYARDYLKLGANGYFRLSNWKESPLLTDYDERPANGFDLRVQGYVPDLPQLGGKLMYEHYFGDEVGLINQNHRQKDPSAFTVGINYTPIPLLTFGVDRKQSTSGGGETQFNMELNYEIGTPWEKQIDPDATDFKRTLQGSRYDLVDRNNQIVLEYRKREIIHLTMDSLITGHAGDIKPLHLTVDSKYGLKNIQWEAVNLFAGGGEIERQGGSHYLLTLPEYHHQGNNTYILSAVAYDEHGNASQRVETQVQVLPAAVRDNKSTFTAKDNELLADGRATTMLKLTLEDKEGKPIRDVAGDIKWVTNQLSGEGSDPTIGKIKETQSGVYEATLTAGKKIGILKITPEVDGVHIKPLKITFVHPDAPFIKNLTIVGKLEIGQKLSATYTFNPNGGEKVDKSRYVWGDKGNIDITNGHTIVESGKLPNYALELSDAGRVKAVAVQAQNGLGLIGNTMIVNTSMSQESGNRTHGGSEGGKVRGIADDIAATVNTDNTKKSNAITLTVKTFKHGQPVRNVAVEVQATQAINRQNKPQTITVLIGGKPALYQGVTDEQGVLSIPVTDPNGNGVKTSLKITAYGSAKPETQDVIFTVPTSPDTPLANFWGHMSESVIGANGAIFMRPQLQVELKGNMKGMATFFESGEIWPRRVYRGAKWYCGKIHANLPTQEDLQSLYRAYSANEMHDLHGWPQHRSYRSSTPAEGNKVHIAVNIDNGIAHPIEDNIVSDYVICRQQNN</sequence>
<dbReference type="PANTHER" id="PTHR39576">
    <property type="entry name" value="ATTACHING AND EFFACING PROTEIN HOMOLOG-RELATED-RELATED"/>
    <property type="match status" value="1"/>
</dbReference>
<dbReference type="SMART" id="SM00257">
    <property type="entry name" value="LysM"/>
    <property type="match status" value="1"/>
</dbReference>
<keyword evidence="2" id="KW-1133">Transmembrane helix</keyword>
<gene>
    <name evidence="4" type="ORF">XBI1_1570082</name>
</gene>
<dbReference type="InterPro" id="IPR008964">
    <property type="entry name" value="Invasin/intimin_cell_adhesion"/>
</dbReference>
<dbReference type="RefSeq" id="WP_038184691.1">
    <property type="nucleotide sequence ID" value="NZ_CAWLWA010000114.1"/>
</dbReference>
<comment type="caution">
    <text evidence="4">The sequence shown here is derived from an EMBL/GenBank/DDBJ whole genome shotgun (WGS) entry which is preliminary data.</text>
</comment>
<dbReference type="CDD" id="cd00118">
    <property type="entry name" value="LysM"/>
    <property type="match status" value="1"/>
</dbReference>
<dbReference type="PRINTS" id="PR01369">
    <property type="entry name" value="INTIMIN"/>
</dbReference>
<dbReference type="PANTHER" id="PTHR39576:SF2">
    <property type="entry name" value="ATTACHING AND EFFACING PROTEIN HOMOLOG-RELATED"/>
    <property type="match status" value="1"/>
</dbReference>
<dbReference type="Pfam" id="PF11924">
    <property type="entry name" value="IAT_beta"/>
    <property type="match status" value="1"/>
</dbReference>
<dbReference type="InterPro" id="IPR024519">
    <property type="entry name" value="IAT_beta"/>
</dbReference>
<dbReference type="InterPro" id="IPR018392">
    <property type="entry name" value="LysM"/>
</dbReference>
<keyword evidence="2" id="KW-0472">Membrane</keyword>
<name>A0A077QEP7_XENBV</name>
<dbReference type="GO" id="GO:0009279">
    <property type="term" value="C:cell outer membrane"/>
    <property type="evidence" value="ECO:0007669"/>
    <property type="project" value="TreeGrafter"/>
</dbReference>
<dbReference type="Pfam" id="PF01476">
    <property type="entry name" value="LysM"/>
    <property type="match status" value="1"/>
</dbReference>
<dbReference type="Proteomes" id="UP000028480">
    <property type="component" value="Unassembled WGS sequence"/>
</dbReference>
<dbReference type="InterPro" id="IPR038177">
    <property type="entry name" value="IAT_beta_sf"/>
</dbReference>
<dbReference type="PROSITE" id="PS51782">
    <property type="entry name" value="LYSM"/>
    <property type="match status" value="1"/>
</dbReference>
<dbReference type="Pfam" id="PF05688">
    <property type="entry name" value="BIg21"/>
    <property type="match status" value="1"/>
</dbReference>
<dbReference type="Pfam" id="PF09134">
    <property type="entry name" value="Invasin_D3"/>
    <property type="match status" value="1"/>
</dbReference>
<proteinExistence type="inferred from homology"/>
<evidence type="ECO:0000259" key="3">
    <source>
        <dbReference type="PROSITE" id="PS51782"/>
    </source>
</evidence>
<dbReference type="GO" id="GO:0007155">
    <property type="term" value="P:cell adhesion"/>
    <property type="evidence" value="ECO:0007669"/>
    <property type="project" value="InterPro"/>
</dbReference>
<protein>
    <submittedName>
        <fullName evidence="4">Putative invasin</fullName>
    </submittedName>
</protein>
<evidence type="ECO:0000313" key="5">
    <source>
        <dbReference type="Proteomes" id="UP000028480"/>
    </source>
</evidence>
<dbReference type="Gene3D" id="2.40.160.160">
    <property type="entry name" value="Inverse autotransporter, beta-domain"/>
    <property type="match status" value="1"/>
</dbReference>
<dbReference type="InterPro" id="IPR003535">
    <property type="entry name" value="Intimin/invasin_bac"/>
</dbReference>
<organism evidence="4 5">
    <name type="scientific">Xenorhabdus bovienii str. Intermedium</name>
    <dbReference type="NCBI Taxonomy" id="1379677"/>
    <lineage>
        <taxon>Bacteria</taxon>
        <taxon>Pseudomonadati</taxon>
        <taxon>Pseudomonadota</taxon>
        <taxon>Gammaproteobacteria</taxon>
        <taxon>Enterobacterales</taxon>
        <taxon>Morganellaceae</taxon>
        <taxon>Xenorhabdus</taxon>
    </lineage>
</organism>
<dbReference type="Gene3D" id="2.60.40.10">
    <property type="entry name" value="Immunoglobulins"/>
    <property type="match status" value="1"/>
</dbReference>
<keyword evidence="2" id="KW-0812">Transmembrane</keyword>
<dbReference type="InterPro" id="IPR008542">
    <property type="entry name" value="BIg21"/>
</dbReference>
<dbReference type="InterPro" id="IPR036779">
    <property type="entry name" value="LysM_dom_sf"/>
</dbReference>
<dbReference type="FunFam" id="2.40.160.160:FF:000001">
    <property type="entry name" value="Intimin-like inverse autotransporter SinH"/>
    <property type="match status" value="1"/>
</dbReference>
<dbReference type="InterPro" id="IPR008541">
    <property type="entry name" value="InvE_AD"/>
</dbReference>
<evidence type="ECO:0000313" key="4">
    <source>
        <dbReference type="EMBL" id="CDH31608.1"/>
    </source>
</evidence>
<dbReference type="Gene3D" id="3.10.350.10">
    <property type="entry name" value="LysM domain"/>
    <property type="match status" value="1"/>
</dbReference>
<dbReference type="AlphaFoldDB" id="A0A077QEP7"/>
<dbReference type="Pfam" id="PF05689">
    <property type="entry name" value="InvE_AD"/>
    <property type="match status" value="1"/>
</dbReference>
<comment type="similarity">
    <text evidence="1">Belongs to the intimin/invasin family.</text>
</comment>